<dbReference type="Proteomes" id="UP001163981">
    <property type="component" value="Chromosome"/>
</dbReference>
<sequence>MMIKFIVINETLFFTFKLFFLLISTGMWAQNKNNSLTILEEEFIFERADFPQCHASTIEVLENGEIIAAWFGGEYERHPEVSIYTSVKSSSGWSLPRKVADGIVNDSLNYPTWNPVLFKSDSKKLFLFYKIGPSPSQWWGMYKVSQDDGKTWTLPLRLPDNILGPIRNKPLQIGSRIISPSSVESSDGETWQSHVEISEDDGETWRKVPIDSISDFKTIQPAIIQYNGVLKAFFRSDQDVLMESLSKDLGESWTKLEKTSIANPNSGVDAVTLANGHHLLVYNPLKSGKDWHNGRNKLYVAISSNGENWRPILKLEDEVKGEYSYPAIIQDNNGDIHITYTYERERIKYLKLRLN</sequence>
<organism evidence="2 3">
    <name type="scientific">Salinimicrobium tongyeongense</name>
    <dbReference type="NCBI Taxonomy" id="2809707"/>
    <lineage>
        <taxon>Bacteria</taxon>
        <taxon>Pseudomonadati</taxon>
        <taxon>Bacteroidota</taxon>
        <taxon>Flavobacteriia</taxon>
        <taxon>Flavobacteriales</taxon>
        <taxon>Flavobacteriaceae</taxon>
        <taxon>Salinimicrobium</taxon>
    </lineage>
</organism>
<reference evidence="2" key="1">
    <citation type="submission" date="2021-02" db="EMBL/GenBank/DDBJ databases">
        <title>Salinimicrobium sp. nov. isolated from seawater in Tongyeong, Republic of Korea.</title>
        <authorList>
            <person name="Lee S.-J."/>
        </authorList>
    </citation>
    <scope>NUCLEOTIDE SEQUENCE</scope>
    <source>
        <strain evidence="2">HN-2-9-2</strain>
    </source>
</reference>
<keyword evidence="3" id="KW-1185">Reference proteome</keyword>
<evidence type="ECO:0000313" key="3">
    <source>
        <dbReference type="Proteomes" id="UP001163981"/>
    </source>
</evidence>
<dbReference type="SUPFAM" id="SSF50939">
    <property type="entry name" value="Sialidases"/>
    <property type="match status" value="1"/>
</dbReference>
<feature type="domain" description="Sialidase" evidence="1">
    <location>
        <begin position="64"/>
        <end position="338"/>
    </location>
</feature>
<gene>
    <name evidence="2" type="ORF">JRG66_07575</name>
</gene>
<dbReference type="EMBL" id="CP069620">
    <property type="protein sequence ID" value="UZH56801.1"/>
    <property type="molecule type" value="Genomic_DNA"/>
</dbReference>
<accession>A0ABY6NVX9</accession>
<dbReference type="Pfam" id="PF13088">
    <property type="entry name" value="BNR_2"/>
    <property type="match status" value="1"/>
</dbReference>
<evidence type="ECO:0000313" key="2">
    <source>
        <dbReference type="EMBL" id="UZH56801.1"/>
    </source>
</evidence>
<dbReference type="InterPro" id="IPR036278">
    <property type="entry name" value="Sialidase_sf"/>
</dbReference>
<evidence type="ECO:0000259" key="1">
    <source>
        <dbReference type="Pfam" id="PF13088"/>
    </source>
</evidence>
<dbReference type="PANTHER" id="PTHR43752:SF2">
    <property type="entry name" value="BNR_ASP-BOX REPEAT FAMILY PROTEIN"/>
    <property type="match status" value="1"/>
</dbReference>
<dbReference type="Gene3D" id="2.120.10.10">
    <property type="match status" value="1"/>
</dbReference>
<dbReference type="CDD" id="cd15482">
    <property type="entry name" value="Sialidase_non-viral"/>
    <property type="match status" value="1"/>
</dbReference>
<name>A0ABY6NVX9_9FLAO</name>
<proteinExistence type="predicted"/>
<dbReference type="InterPro" id="IPR011040">
    <property type="entry name" value="Sialidase"/>
</dbReference>
<dbReference type="PANTHER" id="PTHR43752">
    <property type="entry name" value="BNR/ASP-BOX REPEAT FAMILY PROTEIN"/>
    <property type="match status" value="1"/>
</dbReference>
<protein>
    <submittedName>
        <fullName evidence="2">Exo-alpha-sialidase</fullName>
    </submittedName>
</protein>